<evidence type="ECO:0000256" key="8">
    <source>
        <dbReference type="ARBA" id="ARBA00023136"/>
    </source>
</evidence>
<accession>A0A7C1IIW1</accession>
<feature type="transmembrane region" description="Helical" evidence="10">
    <location>
        <begin position="324"/>
        <end position="342"/>
    </location>
</feature>
<dbReference type="GO" id="GO:0005886">
    <property type="term" value="C:plasma membrane"/>
    <property type="evidence" value="ECO:0007669"/>
    <property type="project" value="UniProtKB-SubCell"/>
</dbReference>
<evidence type="ECO:0000256" key="4">
    <source>
        <dbReference type="ARBA" id="ARBA00022475"/>
    </source>
</evidence>
<organism evidence="11">
    <name type="scientific">Fervidicoccus fontis</name>
    <dbReference type="NCBI Taxonomy" id="683846"/>
    <lineage>
        <taxon>Archaea</taxon>
        <taxon>Thermoproteota</taxon>
        <taxon>Thermoprotei</taxon>
        <taxon>Fervidicoccales</taxon>
        <taxon>Fervidicoccaceae</taxon>
        <taxon>Fervidicoccus</taxon>
    </lineage>
</organism>
<dbReference type="EMBL" id="DSDY01000158">
    <property type="protein sequence ID" value="HDS10992.1"/>
    <property type="molecule type" value="Genomic_DNA"/>
</dbReference>
<dbReference type="AlphaFoldDB" id="A0A7C1IIW1"/>
<feature type="transmembrane region" description="Helical" evidence="10">
    <location>
        <begin position="96"/>
        <end position="117"/>
    </location>
</feature>
<dbReference type="GO" id="GO:0006811">
    <property type="term" value="P:monoatomic ion transport"/>
    <property type="evidence" value="ECO:0007669"/>
    <property type="project" value="UniProtKB-KW"/>
</dbReference>
<comment type="caution">
    <text evidence="11">The sequence shown here is derived from an EMBL/GenBank/DDBJ whole genome shotgun (WGS) entry which is preliminary data.</text>
</comment>
<proteinExistence type="predicted"/>
<evidence type="ECO:0000256" key="7">
    <source>
        <dbReference type="ARBA" id="ARBA00023065"/>
    </source>
</evidence>
<feature type="transmembrane region" description="Helical" evidence="10">
    <location>
        <begin position="137"/>
        <end position="159"/>
    </location>
</feature>
<dbReference type="GO" id="GO:0015297">
    <property type="term" value="F:antiporter activity"/>
    <property type="evidence" value="ECO:0007669"/>
    <property type="project" value="UniProtKB-KW"/>
</dbReference>
<evidence type="ECO:0000256" key="3">
    <source>
        <dbReference type="ARBA" id="ARBA00022449"/>
    </source>
</evidence>
<keyword evidence="4" id="KW-1003">Cell membrane</keyword>
<feature type="transmembrane region" description="Helical" evidence="10">
    <location>
        <begin position="362"/>
        <end position="381"/>
    </location>
</feature>
<evidence type="ECO:0000256" key="10">
    <source>
        <dbReference type="SAM" id="Phobius"/>
    </source>
</evidence>
<evidence type="ECO:0000256" key="1">
    <source>
        <dbReference type="ARBA" id="ARBA00004651"/>
    </source>
</evidence>
<keyword evidence="8 10" id="KW-0472">Membrane</keyword>
<dbReference type="InterPro" id="IPR002528">
    <property type="entry name" value="MATE_fam"/>
</dbReference>
<evidence type="ECO:0000256" key="5">
    <source>
        <dbReference type="ARBA" id="ARBA00022692"/>
    </source>
</evidence>
<evidence type="ECO:0000256" key="2">
    <source>
        <dbReference type="ARBA" id="ARBA00022448"/>
    </source>
</evidence>
<keyword evidence="2" id="KW-0813">Transport</keyword>
<evidence type="ECO:0000256" key="6">
    <source>
        <dbReference type="ARBA" id="ARBA00022989"/>
    </source>
</evidence>
<reference evidence="11" key="1">
    <citation type="journal article" date="2020" name="mSystems">
        <title>Genome- and Community-Level Interaction Insights into Carbon Utilization and Element Cycling Functions of Hydrothermarchaeota in Hydrothermal Sediment.</title>
        <authorList>
            <person name="Zhou Z."/>
            <person name="Liu Y."/>
            <person name="Xu W."/>
            <person name="Pan J."/>
            <person name="Luo Z.H."/>
            <person name="Li M."/>
        </authorList>
    </citation>
    <scope>NUCLEOTIDE SEQUENCE [LARGE SCALE GENOMIC DNA]</scope>
    <source>
        <strain evidence="11">SpSt-123</strain>
    </source>
</reference>
<dbReference type="GO" id="GO:0042910">
    <property type="term" value="F:xenobiotic transmembrane transporter activity"/>
    <property type="evidence" value="ECO:0007669"/>
    <property type="project" value="InterPro"/>
</dbReference>
<dbReference type="InterPro" id="IPR050222">
    <property type="entry name" value="MATE_MdtK"/>
</dbReference>
<keyword evidence="7" id="KW-0406">Ion transport</keyword>
<feature type="transmembrane region" description="Helical" evidence="10">
    <location>
        <begin position="393"/>
        <end position="416"/>
    </location>
</feature>
<dbReference type="PIRSF" id="PIRSF006603">
    <property type="entry name" value="DinF"/>
    <property type="match status" value="1"/>
</dbReference>
<feature type="transmembrane region" description="Helical" evidence="10">
    <location>
        <begin position="58"/>
        <end position="84"/>
    </location>
</feature>
<dbReference type="InterPro" id="IPR048279">
    <property type="entry name" value="MdtK-like"/>
</dbReference>
<comment type="subcellular location">
    <subcellularLocation>
        <location evidence="1">Cell membrane</location>
        <topology evidence="1">Multi-pass membrane protein</topology>
    </subcellularLocation>
</comment>
<sequence length="454" mass="49852">MMSDEQRQRILSGDAKRVLLSLAWPIMLYNLAEAAFSFADAFFLGRIGASEFSAPLAAWAMIMIFNAFANGLLSGGLSIISRLYGAGNYDKLRRAVGVLVFFSIAIYLPFGVLPALASSIIVRHVILDEKLAYYTAIYMFVTLIGILPSFIYMAFYYSLLGVGDTKTPSKYIVIANLINVALDPPFIFGFWVIPRMEVMGAAVASVIAHAAILPFFVREALRNKALAGMGLSDIRYDGTVIKEVVRIGTPVGLQNAATNIGQTLFVSIISRFSVYAVAALNVSTVLFNVVSILTYGFNRALSSVIGITMGAGRLDLADKYWIEAFKMMTYSMIIIGALTALFPDEISMLLLDDPGVIGYSRSLLILVGLTMPFFGWIYVAGGVASGSGDTWPYFMLGFLRLWVLRISLAYIAYFVFNAGLTTMWLILAMSNLVTGVIGIAWVYRRGWMKKEIKL</sequence>
<dbReference type="PANTHER" id="PTHR43298:SF2">
    <property type="entry name" value="FMN_FAD EXPORTER YEEO-RELATED"/>
    <property type="match status" value="1"/>
</dbReference>
<gene>
    <name evidence="11" type="ORF">ENO04_05220</name>
</gene>
<dbReference type="NCBIfam" id="TIGR00797">
    <property type="entry name" value="matE"/>
    <property type="match status" value="1"/>
</dbReference>
<feature type="transmembrane region" description="Helical" evidence="10">
    <location>
        <begin position="199"/>
        <end position="217"/>
    </location>
</feature>
<feature type="transmembrane region" description="Helical" evidence="10">
    <location>
        <begin position="272"/>
        <end position="294"/>
    </location>
</feature>
<feature type="transmembrane region" description="Helical" evidence="10">
    <location>
        <begin position="171"/>
        <end position="193"/>
    </location>
</feature>
<protein>
    <recommendedName>
        <fullName evidence="9">Multidrug-efflux transporter</fullName>
    </recommendedName>
</protein>
<name>A0A7C1IIW1_9CREN</name>
<dbReference type="Pfam" id="PF01554">
    <property type="entry name" value="MatE"/>
    <property type="match status" value="2"/>
</dbReference>
<keyword evidence="6 10" id="KW-1133">Transmembrane helix</keyword>
<keyword evidence="3" id="KW-0050">Antiport</keyword>
<evidence type="ECO:0000313" key="11">
    <source>
        <dbReference type="EMBL" id="HDS10992.1"/>
    </source>
</evidence>
<dbReference type="PANTHER" id="PTHR43298">
    <property type="entry name" value="MULTIDRUG RESISTANCE PROTEIN NORM-RELATED"/>
    <property type="match status" value="1"/>
</dbReference>
<feature type="transmembrane region" description="Helical" evidence="10">
    <location>
        <begin position="422"/>
        <end position="443"/>
    </location>
</feature>
<keyword evidence="5 10" id="KW-0812">Transmembrane</keyword>
<evidence type="ECO:0000256" key="9">
    <source>
        <dbReference type="ARBA" id="ARBA00031636"/>
    </source>
</evidence>